<protein>
    <submittedName>
        <fullName evidence="1">Uncharacterized protein</fullName>
    </submittedName>
</protein>
<proteinExistence type="predicted"/>
<evidence type="ECO:0000313" key="2">
    <source>
        <dbReference type="Proteomes" id="UP000531561"/>
    </source>
</evidence>
<dbReference type="AlphaFoldDB" id="A0A8H6AKU5"/>
<organism evidence="1 2">
    <name type="scientific">Botrytis fragariae</name>
    <dbReference type="NCBI Taxonomy" id="1964551"/>
    <lineage>
        <taxon>Eukaryota</taxon>
        <taxon>Fungi</taxon>
        <taxon>Dikarya</taxon>
        <taxon>Ascomycota</taxon>
        <taxon>Pezizomycotina</taxon>
        <taxon>Leotiomycetes</taxon>
        <taxon>Helotiales</taxon>
        <taxon>Sclerotiniaceae</taxon>
        <taxon>Botrytis</taxon>
    </lineage>
</organism>
<accession>A0A8H6AKU5</accession>
<gene>
    <name evidence="1" type="ORF">Bfra_011787</name>
</gene>
<name>A0A8H6AKU5_9HELO</name>
<dbReference type="Proteomes" id="UP000531561">
    <property type="component" value="Unassembled WGS sequence"/>
</dbReference>
<reference evidence="1 2" key="1">
    <citation type="journal article" date="2020" name="Phytopathology">
        <title>A high-quality genome resource of Botrytis fragariae, a new and rapidly spreading fungal pathogen causing strawberry gray mold in the U.S.A.</title>
        <authorList>
            <person name="Wu Y."/>
            <person name="Saski C.A."/>
            <person name="Schnabel G."/>
            <person name="Xiao S."/>
            <person name="Hu M."/>
        </authorList>
    </citation>
    <scope>NUCLEOTIDE SEQUENCE [LARGE SCALE GENOMIC DNA]</scope>
    <source>
        <strain evidence="1 2">BVB16</strain>
    </source>
</reference>
<dbReference type="EMBL" id="JABFCT010000018">
    <property type="protein sequence ID" value="KAF5869244.1"/>
    <property type="molecule type" value="Genomic_DNA"/>
</dbReference>
<comment type="caution">
    <text evidence="1">The sequence shown here is derived from an EMBL/GenBank/DDBJ whole genome shotgun (WGS) entry which is preliminary data.</text>
</comment>
<evidence type="ECO:0000313" key="1">
    <source>
        <dbReference type="EMBL" id="KAF5869244.1"/>
    </source>
</evidence>
<keyword evidence="2" id="KW-1185">Reference proteome</keyword>
<dbReference type="RefSeq" id="XP_037188193.1">
    <property type="nucleotide sequence ID" value="XM_037342113.1"/>
</dbReference>
<sequence>MIGVIFAKIESAKALAFKDSPVTPFNAFGCLTRSSYNAFLPSCLSKSYSNFVFLLQTNTKNLSFEILFSVIQTYSY</sequence>
<dbReference type="GeneID" id="59265805"/>